<keyword evidence="4 6" id="KW-0862">Zinc</keyword>
<comment type="pathway">
    <text evidence="6">Protein modification; protein ubiquitination.</text>
</comment>
<comment type="catalytic activity">
    <reaction evidence="6">
        <text>S-ubiquitinyl-[E2 ubiquitin-conjugating enzyme]-L-cysteine + [acceptor protein]-L-lysine = [E2 ubiquitin-conjugating enzyme]-L-cysteine + N(6)-ubiquitinyl-[acceptor protein]-L-lysine.</text>
        <dbReference type="EC" id="2.3.2.27"/>
    </reaction>
</comment>
<dbReference type="GO" id="GO:0008270">
    <property type="term" value="F:zinc ion binding"/>
    <property type="evidence" value="ECO:0007669"/>
    <property type="project" value="UniProtKB-KW"/>
</dbReference>
<comment type="similarity">
    <text evidence="6">Belongs to the BRE1 family.</text>
</comment>
<accession>A0A3R7MQ13</accession>
<dbReference type="GO" id="GO:0006325">
    <property type="term" value="P:chromatin organization"/>
    <property type="evidence" value="ECO:0007669"/>
    <property type="project" value="UniProtKB-KW"/>
</dbReference>
<dbReference type="PANTHER" id="PTHR23163">
    <property type="entry name" value="RING FINGER PROTEIN-RELATED"/>
    <property type="match status" value="1"/>
</dbReference>
<proteinExistence type="inferred from homology"/>
<dbReference type="Proteomes" id="UP000283509">
    <property type="component" value="Unassembled WGS sequence"/>
</dbReference>
<feature type="region of interest" description="Disordered" evidence="8">
    <location>
        <begin position="1"/>
        <end position="22"/>
    </location>
</feature>
<reference evidence="10 11" key="1">
    <citation type="submission" date="2018-04" db="EMBL/GenBank/DDBJ databases">
        <authorList>
            <person name="Zhang X."/>
            <person name="Yuan J."/>
            <person name="Li F."/>
            <person name="Xiang J."/>
        </authorList>
    </citation>
    <scope>NUCLEOTIDE SEQUENCE [LARGE SCALE GENOMIC DNA]</scope>
    <source>
        <tissue evidence="10">Muscle</tissue>
    </source>
</reference>
<protein>
    <recommendedName>
        <fullName evidence="6">E3 ubiquitin protein ligase</fullName>
        <ecNumber evidence="6">2.3.2.27</ecNumber>
    </recommendedName>
</protein>
<comment type="subcellular location">
    <subcellularLocation>
        <location evidence="1 6">Nucleus</location>
    </subcellularLocation>
</comment>
<evidence type="ECO:0000256" key="2">
    <source>
        <dbReference type="ARBA" id="ARBA00022723"/>
    </source>
</evidence>
<evidence type="ECO:0000256" key="7">
    <source>
        <dbReference type="SAM" id="Coils"/>
    </source>
</evidence>
<keyword evidence="6" id="KW-0808">Transferase</keyword>
<dbReference type="Pfam" id="PF26095">
    <property type="entry name" value="CC_Bre1"/>
    <property type="match status" value="1"/>
</dbReference>
<dbReference type="GO" id="GO:0061630">
    <property type="term" value="F:ubiquitin protein ligase activity"/>
    <property type="evidence" value="ECO:0007669"/>
    <property type="project" value="UniProtKB-EC"/>
</dbReference>
<dbReference type="OrthoDB" id="10266039at2759"/>
<evidence type="ECO:0000256" key="5">
    <source>
        <dbReference type="ARBA" id="ARBA00023242"/>
    </source>
</evidence>
<dbReference type="GO" id="GO:0033503">
    <property type="term" value="C:HULC complex"/>
    <property type="evidence" value="ECO:0007669"/>
    <property type="project" value="TreeGrafter"/>
</dbReference>
<dbReference type="EMBL" id="QCYY01000766">
    <property type="protein sequence ID" value="ROT82861.1"/>
    <property type="molecule type" value="Genomic_DNA"/>
</dbReference>
<keyword evidence="5 6" id="KW-0539">Nucleus</keyword>
<evidence type="ECO:0000256" key="4">
    <source>
        <dbReference type="ARBA" id="ARBA00022833"/>
    </source>
</evidence>
<keyword evidence="2 6" id="KW-0479">Metal-binding</keyword>
<evidence type="ECO:0000256" key="3">
    <source>
        <dbReference type="ARBA" id="ARBA00022771"/>
    </source>
</evidence>
<dbReference type="AlphaFoldDB" id="A0A3R7MQ13"/>
<feature type="region of interest" description="Disordered" evidence="8">
    <location>
        <begin position="261"/>
        <end position="285"/>
    </location>
</feature>
<dbReference type="UniPathway" id="UPA00143"/>
<dbReference type="SUPFAM" id="SSF57997">
    <property type="entry name" value="Tropomyosin"/>
    <property type="match status" value="1"/>
</dbReference>
<keyword evidence="6" id="KW-0156">Chromatin regulator</keyword>
<gene>
    <name evidence="10" type="ORF">C7M84_023967</name>
</gene>
<name>A0A3R7MQ13_PENVA</name>
<keyword evidence="3 6" id="KW-0863">Zinc-finger</keyword>
<keyword evidence="11" id="KW-1185">Reference proteome</keyword>
<evidence type="ECO:0000313" key="10">
    <source>
        <dbReference type="EMBL" id="ROT82861.1"/>
    </source>
</evidence>
<evidence type="ECO:0000256" key="6">
    <source>
        <dbReference type="RuleBase" id="RU365038"/>
    </source>
</evidence>
<dbReference type="InterPro" id="IPR058643">
    <property type="entry name" value="BRE1-like_CC"/>
</dbReference>
<comment type="caution">
    <text evidence="10">The sequence shown here is derived from an EMBL/GenBank/DDBJ whole genome shotgun (WGS) entry which is preliminary data.</text>
</comment>
<dbReference type="EC" id="2.3.2.27" evidence="6"/>
<dbReference type="STRING" id="6689.A0A3R7MQ13"/>
<feature type="domain" description="BRE1-like coiled-coil containing" evidence="9">
    <location>
        <begin position="71"/>
        <end position="218"/>
    </location>
</feature>
<keyword evidence="6" id="KW-0833">Ubl conjugation pathway</keyword>
<evidence type="ECO:0000259" key="9">
    <source>
        <dbReference type="Pfam" id="PF26095"/>
    </source>
</evidence>
<dbReference type="GO" id="GO:0016567">
    <property type="term" value="P:protein ubiquitination"/>
    <property type="evidence" value="ECO:0007669"/>
    <property type="project" value="UniProtKB-UniRule"/>
</dbReference>
<dbReference type="InterPro" id="IPR013956">
    <property type="entry name" value="E3_ubiquit_lig_Bre1"/>
</dbReference>
<evidence type="ECO:0000256" key="1">
    <source>
        <dbReference type="ARBA" id="ARBA00004123"/>
    </source>
</evidence>
<organism evidence="10 11">
    <name type="scientific">Penaeus vannamei</name>
    <name type="common">Whiteleg shrimp</name>
    <name type="synonym">Litopenaeus vannamei</name>
    <dbReference type="NCBI Taxonomy" id="6689"/>
    <lineage>
        <taxon>Eukaryota</taxon>
        <taxon>Metazoa</taxon>
        <taxon>Ecdysozoa</taxon>
        <taxon>Arthropoda</taxon>
        <taxon>Crustacea</taxon>
        <taxon>Multicrustacea</taxon>
        <taxon>Malacostraca</taxon>
        <taxon>Eumalacostraca</taxon>
        <taxon>Eucarida</taxon>
        <taxon>Decapoda</taxon>
        <taxon>Dendrobranchiata</taxon>
        <taxon>Penaeoidea</taxon>
        <taxon>Penaeidae</taxon>
        <taxon>Penaeus</taxon>
    </lineage>
</organism>
<keyword evidence="6 7" id="KW-0175">Coiled coil</keyword>
<evidence type="ECO:0000256" key="8">
    <source>
        <dbReference type="SAM" id="MobiDB-lite"/>
    </source>
</evidence>
<reference evidence="10 11" key="2">
    <citation type="submission" date="2019-01" db="EMBL/GenBank/DDBJ databases">
        <title>The decoding of complex shrimp genome reveals the adaptation for benthos swimmer, frequently molting mechanism and breeding impact on genome.</title>
        <authorList>
            <person name="Sun Y."/>
            <person name="Gao Y."/>
            <person name="Yu Y."/>
        </authorList>
    </citation>
    <scope>NUCLEOTIDE SEQUENCE [LARGE SCALE GENOMIC DNA]</scope>
    <source>
        <tissue evidence="10">Muscle</tissue>
    </source>
</reference>
<sequence>MSKRPLEDGGSSSSPPAKNLKVQFEPIQLGSISTLDEMDMKTLRFQNHKLYQRLEQRKRLEEDLRSRIEQLEKRQTQSDDDDVLTVINRYWNQFNEDIRLCCSDFDAETADESETRNESEATTSFLTQLSTWDREELDEKLVNRSRCPSELWPRLFKPLIVCTSAMRRAPPSLEEGVRELNGELQQENKNLQAQNLSFHERHHLMCLKVAELEEKLQAMDTEKAEMQNRIEDMEYDLNKTRSRCEKVETHLAETCQKLKAMQDDGGGGVGNKEQGMGYRGRLHLP</sequence>
<dbReference type="GO" id="GO:0005634">
    <property type="term" value="C:nucleus"/>
    <property type="evidence" value="ECO:0007669"/>
    <property type="project" value="UniProtKB-SubCell"/>
</dbReference>
<feature type="coiled-coil region" evidence="7">
    <location>
        <begin position="51"/>
        <end position="81"/>
    </location>
</feature>
<dbReference type="PANTHER" id="PTHR23163:SF0">
    <property type="entry name" value="E3 UBIQUITIN-PROTEIN LIGASE BRE1"/>
    <property type="match status" value="1"/>
</dbReference>
<feature type="coiled-coil region" evidence="7">
    <location>
        <begin position="174"/>
        <end position="243"/>
    </location>
</feature>
<evidence type="ECO:0000313" key="11">
    <source>
        <dbReference type="Proteomes" id="UP000283509"/>
    </source>
</evidence>